<sequence length="94" mass="9778">MPLRQIILAALLPSGLVACAAAPDFPADAAANAPFPKIVPVSEIQAQVETQPGDEGIDELAARAADLRARADALRGTSVVDEETEDQMQDALTP</sequence>
<feature type="signal peptide" evidence="2">
    <location>
        <begin position="1"/>
        <end position="20"/>
    </location>
</feature>
<dbReference type="RefSeq" id="WP_091429491.1">
    <property type="nucleotide sequence ID" value="NZ_FOJB01000001.1"/>
</dbReference>
<organism evidence="3 4">
    <name type="scientific">Aliiroseovarius sediminilitoris</name>
    <dbReference type="NCBI Taxonomy" id="1173584"/>
    <lineage>
        <taxon>Bacteria</taxon>
        <taxon>Pseudomonadati</taxon>
        <taxon>Pseudomonadota</taxon>
        <taxon>Alphaproteobacteria</taxon>
        <taxon>Rhodobacterales</taxon>
        <taxon>Paracoccaceae</taxon>
        <taxon>Aliiroseovarius</taxon>
    </lineage>
</organism>
<keyword evidence="4" id="KW-1185">Reference proteome</keyword>
<protein>
    <submittedName>
        <fullName evidence="3">Uncharacterized protein</fullName>
    </submittedName>
</protein>
<name>A0A1I0PAG9_9RHOB</name>
<accession>A0A1I0PAG9</accession>
<dbReference type="STRING" id="1173584.SAMN05444851_1470"/>
<evidence type="ECO:0000313" key="3">
    <source>
        <dbReference type="EMBL" id="SEW11101.1"/>
    </source>
</evidence>
<feature type="region of interest" description="Disordered" evidence="1">
    <location>
        <begin position="75"/>
        <end position="94"/>
    </location>
</feature>
<gene>
    <name evidence="3" type="ORF">SAMN05444851_1470</name>
</gene>
<dbReference type="EMBL" id="FOJB01000001">
    <property type="protein sequence ID" value="SEW11101.1"/>
    <property type="molecule type" value="Genomic_DNA"/>
</dbReference>
<keyword evidence="2" id="KW-0732">Signal</keyword>
<dbReference type="PROSITE" id="PS51257">
    <property type="entry name" value="PROKAR_LIPOPROTEIN"/>
    <property type="match status" value="1"/>
</dbReference>
<feature type="chain" id="PRO_5011657985" evidence="2">
    <location>
        <begin position="21"/>
        <end position="94"/>
    </location>
</feature>
<evidence type="ECO:0000256" key="2">
    <source>
        <dbReference type="SAM" id="SignalP"/>
    </source>
</evidence>
<evidence type="ECO:0000256" key="1">
    <source>
        <dbReference type="SAM" id="MobiDB-lite"/>
    </source>
</evidence>
<dbReference type="Proteomes" id="UP000199650">
    <property type="component" value="Unassembled WGS sequence"/>
</dbReference>
<reference evidence="3 4" key="1">
    <citation type="submission" date="2016-10" db="EMBL/GenBank/DDBJ databases">
        <authorList>
            <person name="de Groot N.N."/>
        </authorList>
    </citation>
    <scope>NUCLEOTIDE SEQUENCE [LARGE SCALE GENOMIC DNA]</scope>
    <source>
        <strain evidence="3 4">DSM 29439</strain>
    </source>
</reference>
<dbReference type="AlphaFoldDB" id="A0A1I0PAG9"/>
<proteinExistence type="predicted"/>
<evidence type="ECO:0000313" key="4">
    <source>
        <dbReference type="Proteomes" id="UP000199650"/>
    </source>
</evidence>